<dbReference type="EMBL" id="CADCXW020000344">
    <property type="protein sequence ID" value="CAD1578081.1"/>
    <property type="molecule type" value="Genomic_DNA"/>
</dbReference>
<dbReference type="AlphaFoldDB" id="A0A6V7LRC0"/>
<reference evidence="1" key="1">
    <citation type="submission" date="2020-07" db="EMBL/GenBank/DDBJ databases">
        <authorList>
            <person name="Ferguson B K."/>
        </authorList>
    </citation>
    <scope>NUCLEOTIDE SEQUENCE</scope>
    <source>
        <strain evidence="1">L06</strain>
    </source>
</reference>
<protein>
    <submittedName>
        <fullName evidence="1">Uncharacterized protein</fullName>
    </submittedName>
</protein>
<accession>A0A6V7LRC0</accession>
<evidence type="ECO:0000313" key="1">
    <source>
        <dbReference type="EMBL" id="CAD1578081.1"/>
    </source>
</evidence>
<organism evidence="1">
    <name type="scientific">Bracon brevicornis</name>
    <dbReference type="NCBI Taxonomy" id="1563983"/>
    <lineage>
        <taxon>Eukaryota</taxon>
        <taxon>Metazoa</taxon>
        <taxon>Ecdysozoa</taxon>
        <taxon>Arthropoda</taxon>
        <taxon>Hexapoda</taxon>
        <taxon>Insecta</taxon>
        <taxon>Pterygota</taxon>
        <taxon>Neoptera</taxon>
        <taxon>Endopterygota</taxon>
        <taxon>Hymenoptera</taxon>
        <taxon>Apocrita</taxon>
        <taxon>Ichneumonoidea</taxon>
        <taxon>Braconidae</taxon>
        <taxon>Braconinae</taxon>
        <taxon>Bracon</taxon>
    </lineage>
</organism>
<gene>
    <name evidence="1" type="ORF">BBRV_LOCUS111973</name>
</gene>
<sequence>MGKRKAKEIQGKNLLKGN</sequence>
<name>A0A6V7LRC0_9HYME</name>
<proteinExistence type="predicted"/>